<keyword evidence="3" id="KW-1185">Reference proteome</keyword>
<feature type="region of interest" description="Disordered" evidence="1">
    <location>
        <begin position="23"/>
        <end position="62"/>
    </location>
</feature>
<protein>
    <submittedName>
        <fullName evidence="2">Uncharacterized protein</fullName>
    </submittedName>
</protein>
<sequence length="96" mass="10678">MRDQETKQIIGRRVSDSRSIFEQNSAAGQLNARQSNGLSSPTAAAPKAPSPQRVSPLPANNVINNREPERFVEDVPVQRIMTNIAVEREEIIEVRV</sequence>
<evidence type="ECO:0000313" key="3">
    <source>
        <dbReference type="Proteomes" id="UP000678499"/>
    </source>
</evidence>
<feature type="non-terminal residue" evidence="2">
    <location>
        <position position="96"/>
    </location>
</feature>
<name>A0A7R9GKA3_9CRUS</name>
<evidence type="ECO:0000313" key="2">
    <source>
        <dbReference type="EMBL" id="CAD7285543.1"/>
    </source>
</evidence>
<dbReference type="Proteomes" id="UP000678499">
    <property type="component" value="Unassembled WGS sequence"/>
</dbReference>
<proteinExistence type="predicted"/>
<reference evidence="2" key="1">
    <citation type="submission" date="2020-11" db="EMBL/GenBank/DDBJ databases">
        <authorList>
            <person name="Tran Van P."/>
        </authorList>
    </citation>
    <scope>NUCLEOTIDE SEQUENCE</scope>
</reference>
<dbReference type="OrthoDB" id="5971719at2759"/>
<accession>A0A7R9GKA3</accession>
<evidence type="ECO:0000256" key="1">
    <source>
        <dbReference type="SAM" id="MobiDB-lite"/>
    </source>
</evidence>
<gene>
    <name evidence="2" type="ORF">NMOB1V02_LOCUS13145</name>
</gene>
<dbReference type="EMBL" id="OA898330">
    <property type="protein sequence ID" value="CAD7285543.1"/>
    <property type="molecule type" value="Genomic_DNA"/>
</dbReference>
<feature type="compositionally biased region" description="Low complexity" evidence="1">
    <location>
        <begin position="39"/>
        <end position="51"/>
    </location>
</feature>
<dbReference type="EMBL" id="CAJPEX010016293">
    <property type="protein sequence ID" value="CAG0925695.1"/>
    <property type="molecule type" value="Genomic_DNA"/>
</dbReference>
<dbReference type="AlphaFoldDB" id="A0A7R9GKA3"/>
<feature type="compositionally biased region" description="Polar residues" evidence="1">
    <location>
        <begin position="23"/>
        <end position="38"/>
    </location>
</feature>
<organism evidence="2">
    <name type="scientific">Notodromas monacha</name>
    <dbReference type="NCBI Taxonomy" id="399045"/>
    <lineage>
        <taxon>Eukaryota</taxon>
        <taxon>Metazoa</taxon>
        <taxon>Ecdysozoa</taxon>
        <taxon>Arthropoda</taxon>
        <taxon>Crustacea</taxon>
        <taxon>Oligostraca</taxon>
        <taxon>Ostracoda</taxon>
        <taxon>Podocopa</taxon>
        <taxon>Podocopida</taxon>
        <taxon>Cypridocopina</taxon>
        <taxon>Cypridoidea</taxon>
        <taxon>Cyprididae</taxon>
        <taxon>Notodromas</taxon>
    </lineage>
</organism>